<sequence>MNYIVWLYAVIILLGICIFLYTLWGYAECESTRGHRAYVLPIFTSIGWVMVGFDGVTAQIRETHGRPDGIAFLLLTASTLISLALFIQHYRRCHCETQRKTSTVHPAACPVNSLGRNSGSSVSSLGSSEKDTG</sequence>
<keyword evidence="1" id="KW-0812">Transmembrane</keyword>
<accession>A0A1C8HUC6</accession>
<evidence type="ECO:0000313" key="3">
    <source>
        <dbReference type="Proteomes" id="UP000230640"/>
    </source>
</evidence>
<proteinExistence type="predicted"/>
<protein>
    <submittedName>
        <fullName evidence="2">Putative holin</fullName>
    </submittedName>
</protein>
<gene>
    <name evidence="2" type="ORF">PaMx41_ORF15</name>
</gene>
<dbReference type="EMBL" id="KU884563">
    <property type="protein sequence ID" value="ANA48978.1"/>
    <property type="molecule type" value="Genomic_DNA"/>
</dbReference>
<reference evidence="2 3" key="1">
    <citation type="journal article" date="2016" name="Appl. Environ. Microbiol.">
        <title>Genomic and Transcriptional Mapping of PaMx41, Archetype of a New Lineage of Bacteriophages Infecting Pseudomonas aeruginosa.</title>
        <authorList>
            <person name="Cruz-Plancarte I."/>
            <person name="Cazares A."/>
            <person name="Guarneros G."/>
        </authorList>
    </citation>
    <scope>NUCLEOTIDE SEQUENCE [LARGE SCALE GENOMIC DNA]</scope>
</reference>
<name>A0A1C8HUC6_BPPP4</name>
<keyword evidence="3" id="KW-1185">Reference proteome</keyword>
<dbReference type="Proteomes" id="UP000230640">
    <property type="component" value="Segment"/>
</dbReference>
<feature type="transmembrane region" description="Helical" evidence="1">
    <location>
        <begin position="6"/>
        <end position="26"/>
    </location>
</feature>
<keyword evidence="1" id="KW-1133">Transmembrane helix</keyword>
<organism evidence="2 3">
    <name type="scientific">Pseudomonas phage PaMx41</name>
    <dbReference type="NCBI Taxonomy" id="1815976"/>
    <lineage>
        <taxon>Viruses</taxon>
        <taxon>Duplodnaviria</taxon>
        <taxon>Heunggongvirae</taxon>
        <taxon>Uroviricota</taxon>
        <taxon>Caudoviricetes</taxon>
        <taxon>Fredfastierviridae</taxon>
        <taxon>Jamesmcgillvirus</taxon>
        <taxon>Jamesmcgillvirus PaMx41</taxon>
    </lineage>
</organism>
<keyword evidence="1" id="KW-0472">Membrane</keyword>
<feature type="transmembrane region" description="Helical" evidence="1">
    <location>
        <begin position="70"/>
        <end position="90"/>
    </location>
</feature>
<evidence type="ECO:0000256" key="1">
    <source>
        <dbReference type="SAM" id="Phobius"/>
    </source>
</evidence>
<evidence type="ECO:0000313" key="2">
    <source>
        <dbReference type="EMBL" id="ANA48978.1"/>
    </source>
</evidence>
<feature type="transmembrane region" description="Helical" evidence="1">
    <location>
        <begin position="38"/>
        <end position="58"/>
    </location>
</feature>